<proteinExistence type="predicted"/>
<dbReference type="GO" id="GO:0052621">
    <property type="term" value="F:diguanylate cyclase activity"/>
    <property type="evidence" value="ECO:0007669"/>
    <property type="project" value="TreeGrafter"/>
</dbReference>
<evidence type="ECO:0000259" key="4">
    <source>
        <dbReference type="PROSITE" id="PS50887"/>
    </source>
</evidence>
<keyword evidence="2" id="KW-1133">Transmembrane helix</keyword>
<reference evidence="6" key="1">
    <citation type="submission" date="2016-10" db="EMBL/GenBank/DDBJ databases">
        <authorList>
            <person name="Varghese N."/>
            <person name="Submissions S."/>
        </authorList>
    </citation>
    <scope>NUCLEOTIDE SEQUENCE [LARGE SCALE GENOMIC DNA]</scope>
    <source>
        <strain evidence="6">DSM 2179</strain>
    </source>
</reference>
<dbReference type="Gene3D" id="6.10.340.10">
    <property type="match status" value="1"/>
</dbReference>
<name>A0A1H6YW97_9FIRM</name>
<dbReference type="Gene3D" id="3.30.450.20">
    <property type="entry name" value="PAS domain"/>
    <property type="match status" value="1"/>
</dbReference>
<feature type="domain" description="HAMP" evidence="3">
    <location>
        <begin position="356"/>
        <end position="408"/>
    </location>
</feature>
<dbReference type="SMART" id="SM00304">
    <property type="entry name" value="HAMP"/>
    <property type="match status" value="1"/>
</dbReference>
<evidence type="ECO:0000256" key="2">
    <source>
        <dbReference type="SAM" id="Phobius"/>
    </source>
</evidence>
<evidence type="ECO:0000259" key="3">
    <source>
        <dbReference type="PROSITE" id="PS50885"/>
    </source>
</evidence>
<dbReference type="CDD" id="cd06225">
    <property type="entry name" value="HAMP"/>
    <property type="match status" value="1"/>
</dbReference>
<gene>
    <name evidence="5" type="ORF">SAMN05660742_10743</name>
</gene>
<evidence type="ECO:0000256" key="1">
    <source>
        <dbReference type="SAM" id="Coils"/>
    </source>
</evidence>
<protein>
    <submittedName>
        <fullName evidence="5">Diguanylate cyclase (GGDEF) domain-containing protein</fullName>
    </submittedName>
</protein>
<accession>A0A1H6YW97</accession>
<evidence type="ECO:0000313" key="6">
    <source>
        <dbReference type="Proteomes" id="UP000199662"/>
    </source>
</evidence>
<feature type="transmembrane region" description="Helical" evidence="2">
    <location>
        <begin position="12"/>
        <end position="35"/>
    </location>
</feature>
<dbReference type="InterPro" id="IPR003660">
    <property type="entry name" value="HAMP_dom"/>
</dbReference>
<dbReference type="CDD" id="cd01949">
    <property type="entry name" value="GGDEF"/>
    <property type="match status" value="1"/>
</dbReference>
<dbReference type="InterPro" id="IPR050469">
    <property type="entry name" value="Diguanylate_Cyclase"/>
</dbReference>
<dbReference type="NCBIfam" id="TIGR00254">
    <property type="entry name" value="GGDEF"/>
    <property type="match status" value="1"/>
</dbReference>
<dbReference type="PROSITE" id="PS50885">
    <property type="entry name" value="HAMP"/>
    <property type="match status" value="1"/>
</dbReference>
<dbReference type="FunFam" id="3.30.70.270:FF:000001">
    <property type="entry name" value="Diguanylate cyclase domain protein"/>
    <property type="match status" value="1"/>
</dbReference>
<dbReference type="SUPFAM" id="SSF55073">
    <property type="entry name" value="Nucleotide cyclase"/>
    <property type="match status" value="1"/>
</dbReference>
<dbReference type="Gene3D" id="3.30.70.270">
    <property type="match status" value="1"/>
</dbReference>
<feature type="coiled-coil region" evidence="1">
    <location>
        <begin position="400"/>
        <end position="438"/>
    </location>
</feature>
<dbReference type="InterPro" id="IPR043128">
    <property type="entry name" value="Rev_trsase/Diguanyl_cyclase"/>
</dbReference>
<feature type="domain" description="GGDEF" evidence="4">
    <location>
        <begin position="469"/>
        <end position="601"/>
    </location>
</feature>
<keyword evidence="2" id="KW-0472">Membrane</keyword>
<keyword evidence="2" id="KW-0812">Transmembrane</keyword>
<dbReference type="Proteomes" id="UP000199662">
    <property type="component" value="Unassembled WGS sequence"/>
</dbReference>
<dbReference type="GO" id="GO:0016020">
    <property type="term" value="C:membrane"/>
    <property type="evidence" value="ECO:0007669"/>
    <property type="project" value="InterPro"/>
</dbReference>
<dbReference type="Pfam" id="PF00990">
    <property type="entry name" value="GGDEF"/>
    <property type="match status" value="1"/>
</dbReference>
<dbReference type="SMART" id="SM00267">
    <property type="entry name" value="GGDEF"/>
    <property type="match status" value="1"/>
</dbReference>
<dbReference type="EMBL" id="FNZK01000007">
    <property type="protein sequence ID" value="SEJ41580.1"/>
    <property type="molecule type" value="Genomic_DNA"/>
</dbReference>
<dbReference type="GO" id="GO:0007165">
    <property type="term" value="P:signal transduction"/>
    <property type="evidence" value="ECO:0007669"/>
    <property type="project" value="InterPro"/>
</dbReference>
<dbReference type="STRING" id="84035.SAMN05660742_10743"/>
<dbReference type="RefSeq" id="WP_091830850.1">
    <property type="nucleotide sequence ID" value="NZ_FNZK01000007.1"/>
</dbReference>
<dbReference type="Pfam" id="PF22673">
    <property type="entry name" value="MCP-like_PDC_1"/>
    <property type="match status" value="1"/>
</dbReference>
<organism evidence="5 6">
    <name type="scientific">Propionispira arboris</name>
    <dbReference type="NCBI Taxonomy" id="84035"/>
    <lineage>
        <taxon>Bacteria</taxon>
        <taxon>Bacillati</taxon>
        <taxon>Bacillota</taxon>
        <taxon>Negativicutes</taxon>
        <taxon>Selenomonadales</taxon>
        <taxon>Selenomonadaceae</taxon>
        <taxon>Propionispira</taxon>
    </lineage>
</organism>
<feature type="transmembrane region" description="Helical" evidence="2">
    <location>
        <begin position="333"/>
        <end position="352"/>
    </location>
</feature>
<sequence>METYQRSMKNQIRYLFIILMTMMVAVVSFIAFYYWKLSIDDMVMKIQEEANTAILHEIENFITTPLDMNERNSLFIKSGLVDINNADNREDFFSSVMQTAPRNVYSFSYGTRMGEYYGVRRNHENQLEFMKSDKTTQGHSKYYAANDDFSEGELRLTLGAFDPRTRSWYQLAEQTHKPIFSPVYKHFIMHDLALSASYPIYNVTGDLMGVMGTHILLSEMNQKLKEVVRDKNAIAYIVEKNSGELVANTEDESNFVVDQAGTIDRIDSMQIKNKIIHTALENYHEDEKPEFMEDTTKGQWYIKISELKKNGLNWLIIMAMPEDHSIVELKQSIIFSVFLSVLTIIIAIVIWTKKIDQYLRPIYELISITEEYGLGDFSKRANISKRDEVGKLGSAFNKMAEELEVLINHLENKVVERTQELERRNTELAKAKEQMELSAQTDFLTGLYNRKFIIQQIETEIENFGTKYDGFAIVMMDLDYFKKINDEYGHDCGDLVLKDTAMIMQQVVRKQDCVSRWGGEEFLVFLPKTTLIQAIEIAELLRSGIEEHAFVCKKTPLKATMTLGIAMYKDGLSLDEVIKNADIAVYKGKKNGRNQVCCFEQLAEH</sequence>
<dbReference type="PANTHER" id="PTHR45138">
    <property type="entry name" value="REGULATORY COMPONENTS OF SENSORY TRANSDUCTION SYSTEM"/>
    <property type="match status" value="1"/>
</dbReference>
<dbReference type="InterPro" id="IPR029787">
    <property type="entry name" value="Nucleotide_cyclase"/>
</dbReference>
<evidence type="ECO:0000313" key="5">
    <source>
        <dbReference type="EMBL" id="SEJ41580.1"/>
    </source>
</evidence>
<keyword evidence="1" id="KW-0175">Coiled coil</keyword>
<keyword evidence="6" id="KW-1185">Reference proteome</keyword>
<dbReference type="InterPro" id="IPR000160">
    <property type="entry name" value="GGDEF_dom"/>
</dbReference>
<dbReference type="AlphaFoldDB" id="A0A1H6YW97"/>
<dbReference type="PROSITE" id="PS50887">
    <property type="entry name" value="GGDEF"/>
    <property type="match status" value="1"/>
</dbReference>
<dbReference type="Pfam" id="PF00672">
    <property type="entry name" value="HAMP"/>
    <property type="match status" value="1"/>
</dbReference>
<dbReference type="PANTHER" id="PTHR45138:SF9">
    <property type="entry name" value="DIGUANYLATE CYCLASE DGCM-RELATED"/>
    <property type="match status" value="1"/>
</dbReference>
<dbReference type="SUPFAM" id="SSF158472">
    <property type="entry name" value="HAMP domain-like"/>
    <property type="match status" value="1"/>
</dbReference>